<dbReference type="InterPro" id="IPR047187">
    <property type="entry name" value="SF1_C_Upf1"/>
</dbReference>
<dbReference type="Proteomes" id="UP000004260">
    <property type="component" value="Unassembled WGS sequence"/>
</dbReference>
<evidence type="ECO:0000256" key="4">
    <source>
        <dbReference type="ARBA" id="ARBA00022840"/>
    </source>
</evidence>
<dbReference type="InterPro" id="IPR041679">
    <property type="entry name" value="DNA2/NAM7-like_C"/>
</dbReference>
<dbReference type="EMBL" id="AKNV01000004">
    <property type="protein sequence ID" value="EJB33913.1"/>
    <property type="molecule type" value="Genomic_DNA"/>
</dbReference>
<dbReference type="PATRIC" id="fig|992027.3.peg.957"/>
<dbReference type="InterPro" id="IPR050534">
    <property type="entry name" value="Coronavir_polyprotein_1ab"/>
</dbReference>
<name>I9ZCH1_HELPX</name>
<gene>
    <name evidence="6" type="ORF">HPNQ4053_0977</name>
</gene>
<evidence type="ECO:0000256" key="1">
    <source>
        <dbReference type="ARBA" id="ARBA00022741"/>
    </source>
</evidence>
<dbReference type="PANTHER" id="PTHR43788">
    <property type="entry name" value="DNA2/NAM7 HELICASE FAMILY MEMBER"/>
    <property type="match status" value="1"/>
</dbReference>
<dbReference type="Gene3D" id="3.40.50.300">
    <property type="entry name" value="P-loop containing nucleotide triphosphate hydrolases"/>
    <property type="match status" value="1"/>
</dbReference>
<dbReference type="AlphaFoldDB" id="I9ZCH1"/>
<dbReference type="GO" id="GO:0016787">
    <property type="term" value="F:hydrolase activity"/>
    <property type="evidence" value="ECO:0007669"/>
    <property type="project" value="UniProtKB-KW"/>
</dbReference>
<keyword evidence="2" id="KW-0378">Hydrolase</keyword>
<keyword evidence="3" id="KW-0347">Helicase</keyword>
<dbReference type="GO" id="GO:0043139">
    <property type="term" value="F:5'-3' DNA helicase activity"/>
    <property type="evidence" value="ECO:0007669"/>
    <property type="project" value="TreeGrafter"/>
</dbReference>
<evidence type="ECO:0000256" key="2">
    <source>
        <dbReference type="ARBA" id="ARBA00022801"/>
    </source>
</evidence>
<feature type="domain" description="DNA2/NAM7 helicase-like C-terminal" evidence="5">
    <location>
        <begin position="6"/>
        <end position="192"/>
    </location>
</feature>
<dbReference type="Pfam" id="PF13087">
    <property type="entry name" value="AAA_12"/>
    <property type="match status" value="1"/>
</dbReference>
<sequence length="221" mass="25715">MRKKLKERAQKLKELDGKERFITLNMQYRMHPLLGQLVSDVFYKPYNESFESPLEEKPFKHNLRVLDNKPLAWIDVKNSKEKRNADGSYYRESEITAIKGCLDLFMKDEPDFTFGVITFFSEQKRLLEQALKGYANLEIGTVDSFQGKEFDVVFLSSVRTRHTEGFGFLEDSPHLCVALSRQKRALIVAGDREKFDTPEAKDKVSGLFEFLQLCKKEDKIL</sequence>
<reference evidence="6 7" key="1">
    <citation type="journal article" date="2013" name="Pathog. Dis.">
        <title>Genome sequences of 65 Helicobacter pylori strains isolated from asymptomatic individuals and patients with gastric cancer, peptic ulcer disease, or gastritis.</title>
        <authorList>
            <person name="Blanchard T.G."/>
            <person name="Czinn S.J."/>
            <person name="Correa P."/>
            <person name="Nakazawa T."/>
            <person name="Keelan M."/>
            <person name="Morningstar L."/>
            <person name="Santana-Cruz I."/>
            <person name="Maroo A."/>
            <person name="McCracken C."/>
            <person name="Shefchek K."/>
            <person name="Daugherty S."/>
            <person name="Song Y."/>
            <person name="Fraser C.M."/>
            <person name="Fricke W.F."/>
        </authorList>
    </citation>
    <scope>NUCLEOTIDE SEQUENCE [LARGE SCALE GENOMIC DNA]</scope>
    <source>
        <strain evidence="6 7">NQ4053</strain>
    </source>
</reference>
<organism evidence="6 7">
    <name type="scientific">Helicobacter pylori NQ4053</name>
    <dbReference type="NCBI Taxonomy" id="992027"/>
    <lineage>
        <taxon>Bacteria</taxon>
        <taxon>Pseudomonadati</taxon>
        <taxon>Campylobacterota</taxon>
        <taxon>Epsilonproteobacteria</taxon>
        <taxon>Campylobacterales</taxon>
        <taxon>Helicobacteraceae</taxon>
        <taxon>Helicobacter</taxon>
    </lineage>
</organism>
<keyword evidence="4" id="KW-0067">ATP-binding</keyword>
<dbReference type="RefSeq" id="WP_001874631.1">
    <property type="nucleotide sequence ID" value="NZ_AKNV01000004.1"/>
</dbReference>
<dbReference type="InterPro" id="IPR027417">
    <property type="entry name" value="P-loop_NTPase"/>
</dbReference>
<keyword evidence="1" id="KW-0547">Nucleotide-binding</keyword>
<evidence type="ECO:0000256" key="3">
    <source>
        <dbReference type="ARBA" id="ARBA00022806"/>
    </source>
</evidence>
<dbReference type="PANTHER" id="PTHR43788:SF8">
    <property type="entry name" value="DNA-BINDING PROTEIN SMUBP-2"/>
    <property type="match status" value="1"/>
</dbReference>
<evidence type="ECO:0000259" key="5">
    <source>
        <dbReference type="Pfam" id="PF13087"/>
    </source>
</evidence>
<dbReference type="GO" id="GO:0005524">
    <property type="term" value="F:ATP binding"/>
    <property type="evidence" value="ECO:0007669"/>
    <property type="project" value="UniProtKB-KW"/>
</dbReference>
<dbReference type="SUPFAM" id="SSF52540">
    <property type="entry name" value="P-loop containing nucleoside triphosphate hydrolases"/>
    <property type="match status" value="1"/>
</dbReference>
<comment type="caution">
    <text evidence="6">The sequence shown here is derived from an EMBL/GenBank/DDBJ whole genome shotgun (WGS) entry which is preliminary data.</text>
</comment>
<accession>I9ZCH1</accession>
<dbReference type="CDD" id="cd18808">
    <property type="entry name" value="SF1_C_Upf1"/>
    <property type="match status" value="1"/>
</dbReference>
<evidence type="ECO:0000313" key="6">
    <source>
        <dbReference type="EMBL" id="EJB33913.1"/>
    </source>
</evidence>
<protein>
    <recommendedName>
        <fullName evidence="5">DNA2/NAM7 helicase-like C-terminal domain-containing protein</fullName>
    </recommendedName>
</protein>
<evidence type="ECO:0000313" key="7">
    <source>
        <dbReference type="Proteomes" id="UP000004260"/>
    </source>
</evidence>
<proteinExistence type="predicted"/>